<evidence type="ECO:0000256" key="1">
    <source>
        <dbReference type="SAM" id="MobiDB-lite"/>
    </source>
</evidence>
<feature type="compositionally biased region" description="Acidic residues" evidence="1">
    <location>
        <begin position="300"/>
        <end position="310"/>
    </location>
</feature>
<accession>A0ABD2LCM4</accession>
<feature type="region of interest" description="Disordered" evidence="1">
    <location>
        <begin position="216"/>
        <end position="310"/>
    </location>
</feature>
<dbReference type="AlphaFoldDB" id="A0ABD2LCM4"/>
<name>A0ABD2LCM4_9BILA</name>
<feature type="compositionally biased region" description="Polar residues" evidence="1">
    <location>
        <begin position="49"/>
        <end position="60"/>
    </location>
</feature>
<feature type="compositionally biased region" description="Basic and acidic residues" evidence="1">
    <location>
        <begin position="62"/>
        <end position="89"/>
    </location>
</feature>
<feature type="region of interest" description="Disordered" evidence="1">
    <location>
        <begin position="136"/>
        <end position="189"/>
    </location>
</feature>
<keyword evidence="4" id="KW-1185">Reference proteome</keyword>
<dbReference type="EMBL" id="JBICBT010000459">
    <property type="protein sequence ID" value="KAL3112956.1"/>
    <property type="molecule type" value="Genomic_DNA"/>
</dbReference>
<sequence length="310" mass="34478">MCNMMALVCLTVAFIVLVDTAPVQKTALKQLMAAEVVSSIDGLKETELAQSAGQRQQSAEKFQVEERVPKESRLEHNYDTEPVKMHENFGEEDEPKQPNDGSTGIDPDKLNKLRTLKFLEKIRSALTGLNETEFAQAAGQGQQSAEKRKMEEHVPKESRRKQKHDTETAKKRDKSKHPDYGSNDIDPEGTHKLRALEYLKMLRLATIALNKTEFARAAGLKNDSAEKREVGGDRAPKESHRVQKRDTEPVELGLDNDGEGEPSQPDYDGKTGSVGDELPKAVTKLGPSLEDQLEELGKGDEEEEKDGEES</sequence>
<feature type="signal peptide" evidence="2">
    <location>
        <begin position="1"/>
        <end position="20"/>
    </location>
</feature>
<evidence type="ECO:0000313" key="3">
    <source>
        <dbReference type="EMBL" id="KAL3112956.1"/>
    </source>
</evidence>
<evidence type="ECO:0000256" key="2">
    <source>
        <dbReference type="SAM" id="SignalP"/>
    </source>
</evidence>
<feature type="compositionally biased region" description="Basic and acidic residues" evidence="1">
    <location>
        <begin position="145"/>
        <end position="157"/>
    </location>
</feature>
<comment type="caution">
    <text evidence="3">The sequence shown here is derived from an EMBL/GenBank/DDBJ whole genome shotgun (WGS) entry which is preliminary data.</text>
</comment>
<feature type="region of interest" description="Disordered" evidence="1">
    <location>
        <begin position="49"/>
        <end position="109"/>
    </location>
</feature>
<feature type="compositionally biased region" description="Basic and acidic residues" evidence="1">
    <location>
        <begin position="223"/>
        <end position="248"/>
    </location>
</feature>
<feature type="chain" id="PRO_5044813112" description="Effector protein" evidence="2">
    <location>
        <begin position="21"/>
        <end position="310"/>
    </location>
</feature>
<dbReference type="Proteomes" id="UP001620626">
    <property type="component" value="Unassembled WGS sequence"/>
</dbReference>
<evidence type="ECO:0000313" key="4">
    <source>
        <dbReference type="Proteomes" id="UP001620626"/>
    </source>
</evidence>
<proteinExistence type="predicted"/>
<evidence type="ECO:0008006" key="5">
    <source>
        <dbReference type="Google" id="ProtNLM"/>
    </source>
</evidence>
<reference evidence="3 4" key="1">
    <citation type="submission" date="2024-10" db="EMBL/GenBank/DDBJ databases">
        <authorList>
            <person name="Kim D."/>
        </authorList>
    </citation>
    <scope>NUCLEOTIDE SEQUENCE [LARGE SCALE GENOMIC DNA]</scope>
    <source>
        <strain evidence="3">BH-2024</strain>
    </source>
</reference>
<protein>
    <recommendedName>
        <fullName evidence="5">Effector protein</fullName>
    </recommendedName>
</protein>
<keyword evidence="2" id="KW-0732">Signal</keyword>
<gene>
    <name evidence="3" type="ORF">niasHT_012525</name>
</gene>
<organism evidence="3 4">
    <name type="scientific">Heterodera trifolii</name>
    <dbReference type="NCBI Taxonomy" id="157864"/>
    <lineage>
        <taxon>Eukaryota</taxon>
        <taxon>Metazoa</taxon>
        <taxon>Ecdysozoa</taxon>
        <taxon>Nematoda</taxon>
        <taxon>Chromadorea</taxon>
        <taxon>Rhabditida</taxon>
        <taxon>Tylenchina</taxon>
        <taxon>Tylenchomorpha</taxon>
        <taxon>Tylenchoidea</taxon>
        <taxon>Heteroderidae</taxon>
        <taxon>Heteroderinae</taxon>
        <taxon>Heterodera</taxon>
    </lineage>
</organism>